<evidence type="ECO:0000256" key="1">
    <source>
        <dbReference type="PROSITE-ProRule" id="PRU00047"/>
    </source>
</evidence>
<organism evidence="4 5">
    <name type="scientific">Rhipicephalus microplus</name>
    <name type="common">Cattle tick</name>
    <name type="synonym">Boophilus microplus</name>
    <dbReference type="NCBI Taxonomy" id="6941"/>
    <lineage>
        <taxon>Eukaryota</taxon>
        <taxon>Metazoa</taxon>
        <taxon>Ecdysozoa</taxon>
        <taxon>Arthropoda</taxon>
        <taxon>Chelicerata</taxon>
        <taxon>Arachnida</taxon>
        <taxon>Acari</taxon>
        <taxon>Parasitiformes</taxon>
        <taxon>Ixodida</taxon>
        <taxon>Ixodoidea</taxon>
        <taxon>Ixodidae</taxon>
        <taxon>Rhipicephalinae</taxon>
        <taxon>Rhipicephalus</taxon>
        <taxon>Boophilus</taxon>
    </lineage>
</organism>
<keyword evidence="1" id="KW-0479">Metal-binding</keyword>
<protein>
    <recommendedName>
        <fullName evidence="3">CCHC-type domain-containing protein</fullName>
    </recommendedName>
</protein>
<reference evidence="4" key="1">
    <citation type="journal article" date="2020" name="Cell">
        <title>Large-Scale Comparative Analyses of Tick Genomes Elucidate Their Genetic Diversity and Vector Capacities.</title>
        <authorList>
            <consortium name="Tick Genome and Microbiome Consortium (TIGMIC)"/>
            <person name="Jia N."/>
            <person name="Wang J."/>
            <person name="Shi W."/>
            <person name="Du L."/>
            <person name="Sun Y."/>
            <person name="Zhan W."/>
            <person name="Jiang J.F."/>
            <person name="Wang Q."/>
            <person name="Zhang B."/>
            <person name="Ji P."/>
            <person name="Bell-Sakyi L."/>
            <person name="Cui X.M."/>
            <person name="Yuan T.T."/>
            <person name="Jiang B.G."/>
            <person name="Yang W.F."/>
            <person name="Lam T.T."/>
            <person name="Chang Q.C."/>
            <person name="Ding S.J."/>
            <person name="Wang X.J."/>
            <person name="Zhu J.G."/>
            <person name="Ruan X.D."/>
            <person name="Zhao L."/>
            <person name="Wei J.T."/>
            <person name="Ye R.Z."/>
            <person name="Que T.C."/>
            <person name="Du C.H."/>
            <person name="Zhou Y.H."/>
            <person name="Cheng J.X."/>
            <person name="Dai P.F."/>
            <person name="Guo W.B."/>
            <person name="Han X.H."/>
            <person name="Huang E.J."/>
            <person name="Li L.F."/>
            <person name="Wei W."/>
            <person name="Gao Y.C."/>
            <person name="Liu J.Z."/>
            <person name="Shao H.Z."/>
            <person name="Wang X."/>
            <person name="Wang C.C."/>
            <person name="Yang T.C."/>
            <person name="Huo Q.B."/>
            <person name="Li W."/>
            <person name="Chen H.Y."/>
            <person name="Chen S.E."/>
            <person name="Zhou L.G."/>
            <person name="Ni X.B."/>
            <person name="Tian J.H."/>
            <person name="Sheng Y."/>
            <person name="Liu T."/>
            <person name="Pan Y.S."/>
            <person name="Xia L.Y."/>
            <person name="Li J."/>
            <person name="Zhao F."/>
            <person name="Cao W.C."/>
        </authorList>
    </citation>
    <scope>NUCLEOTIDE SEQUENCE</scope>
    <source>
        <strain evidence="4">Rmic-2018</strain>
    </source>
</reference>
<keyword evidence="1" id="KW-0862">Zinc</keyword>
<feature type="compositionally biased region" description="Low complexity" evidence="2">
    <location>
        <begin position="217"/>
        <end position="231"/>
    </location>
</feature>
<dbReference type="Proteomes" id="UP000821866">
    <property type="component" value="Chromosome 6"/>
</dbReference>
<keyword evidence="1" id="KW-0863">Zinc-finger</keyword>
<dbReference type="InterPro" id="IPR001878">
    <property type="entry name" value="Znf_CCHC"/>
</dbReference>
<evidence type="ECO:0000313" key="5">
    <source>
        <dbReference type="Proteomes" id="UP000821866"/>
    </source>
</evidence>
<evidence type="ECO:0000256" key="2">
    <source>
        <dbReference type="SAM" id="MobiDB-lite"/>
    </source>
</evidence>
<evidence type="ECO:0000313" key="4">
    <source>
        <dbReference type="EMBL" id="KAH8023279.1"/>
    </source>
</evidence>
<gene>
    <name evidence="4" type="ORF">HPB51_011722</name>
</gene>
<name>A0A9J6DMC2_RHIMP</name>
<keyword evidence="5" id="KW-1185">Reference proteome</keyword>
<dbReference type="EMBL" id="JABSTU010000008">
    <property type="protein sequence ID" value="KAH8023279.1"/>
    <property type="molecule type" value="Genomic_DNA"/>
</dbReference>
<feature type="domain" description="CCHC-type" evidence="3">
    <location>
        <begin position="134"/>
        <end position="149"/>
    </location>
</feature>
<dbReference type="AlphaFoldDB" id="A0A9J6DMC2"/>
<comment type="caution">
    <text evidence="4">The sequence shown here is derived from an EMBL/GenBank/DDBJ whole genome shotgun (WGS) entry which is preliminary data.</text>
</comment>
<feature type="region of interest" description="Disordered" evidence="2">
    <location>
        <begin position="216"/>
        <end position="241"/>
    </location>
</feature>
<accession>A0A9J6DMC2</accession>
<proteinExistence type="predicted"/>
<dbReference type="GO" id="GO:0003676">
    <property type="term" value="F:nucleic acid binding"/>
    <property type="evidence" value="ECO:0007669"/>
    <property type="project" value="InterPro"/>
</dbReference>
<dbReference type="PROSITE" id="PS50158">
    <property type="entry name" value="ZF_CCHC"/>
    <property type="match status" value="1"/>
</dbReference>
<reference evidence="4" key="2">
    <citation type="submission" date="2021-09" db="EMBL/GenBank/DDBJ databases">
        <authorList>
            <person name="Jia N."/>
            <person name="Wang J."/>
            <person name="Shi W."/>
            <person name="Du L."/>
            <person name="Sun Y."/>
            <person name="Zhan W."/>
            <person name="Jiang J."/>
            <person name="Wang Q."/>
            <person name="Zhang B."/>
            <person name="Ji P."/>
            <person name="Sakyi L.B."/>
            <person name="Cui X."/>
            <person name="Yuan T."/>
            <person name="Jiang B."/>
            <person name="Yang W."/>
            <person name="Lam T.T.-Y."/>
            <person name="Chang Q."/>
            <person name="Ding S."/>
            <person name="Wang X."/>
            <person name="Zhu J."/>
            <person name="Ruan X."/>
            <person name="Zhao L."/>
            <person name="Wei J."/>
            <person name="Que T."/>
            <person name="Du C."/>
            <person name="Cheng J."/>
            <person name="Dai P."/>
            <person name="Han X."/>
            <person name="Huang E."/>
            <person name="Gao Y."/>
            <person name="Liu J."/>
            <person name="Shao H."/>
            <person name="Ye R."/>
            <person name="Li L."/>
            <person name="Wei W."/>
            <person name="Wang X."/>
            <person name="Wang C."/>
            <person name="Huo Q."/>
            <person name="Li W."/>
            <person name="Guo W."/>
            <person name="Chen H."/>
            <person name="Chen S."/>
            <person name="Zhou L."/>
            <person name="Zhou L."/>
            <person name="Ni X."/>
            <person name="Tian J."/>
            <person name="Zhou Y."/>
            <person name="Sheng Y."/>
            <person name="Liu T."/>
            <person name="Pan Y."/>
            <person name="Xia L."/>
            <person name="Li J."/>
            <person name="Zhao F."/>
            <person name="Cao W."/>
        </authorList>
    </citation>
    <scope>NUCLEOTIDE SEQUENCE</scope>
    <source>
        <strain evidence="4">Rmic-2018</strain>
        <tissue evidence="4">Larvae</tissue>
    </source>
</reference>
<dbReference type="GO" id="GO:0008270">
    <property type="term" value="F:zinc ion binding"/>
    <property type="evidence" value="ECO:0007669"/>
    <property type="project" value="UniProtKB-KW"/>
</dbReference>
<evidence type="ECO:0000259" key="3">
    <source>
        <dbReference type="PROSITE" id="PS50158"/>
    </source>
</evidence>
<sequence>MATFTKELCRTRLKTSSGRKSPDSFPCCRIVTRPRQASLRICSRPYALKFAMHSLQFRPLTRALRCHLISQLLATHQLRPPSPLSYAAVVARPPPHPVALSAPPPPASPPVYRPPPRFFRPSNEWRTRDNRPICFACGIAGHIARFCRRRPTPAHAYFGAPTYAPQQTTTKTLFVLACDVCYESLRPRDASGVRRGRSYTVVRSRAERALRRCGKSPGIITGRRGRTGAAPPFEPRDGGWARQRIRRRKREREKRRRALLPRTVPVSRAVNWPLSH</sequence>